<dbReference type="Gene3D" id="3.40.50.720">
    <property type="entry name" value="NAD(P)-binding Rossmann-like Domain"/>
    <property type="match status" value="1"/>
</dbReference>
<name>A0A5S9RAP4_MYCVN</name>
<dbReference type="AlphaFoldDB" id="A0A5S9RAP4"/>
<evidence type="ECO:0000256" key="2">
    <source>
        <dbReference type="ARBA" id="ARBA00023002"/>
    </source>
</evidence>
<reference evidence="3 4" key="1">
    <citation type="submission" date="2019-11" db="EMBL/GenBank/DDBJ databases">
        <authorList>
            <person name="Holert J."/>
        </authorList>
    </citation>
    <scope>NUCLEOTIDE SEQUENCE [LARGE SCALE GENOMIC DNA]</scope>
    <source>
        <strain evidence="3">BC8_1</strain>
    </source>
</reference>
<dbReference type="RefSeq" id="WP_159235210.1">
    <property type="nucleotide sequence ID" value="NZ_CACSIP010000067.1"/>
</dbReference>
<comment type="similarity">
    <text evidence="1">Belongs to the short-chain dehydrogenases/reductases (SDR) family.</text>
</comment>
<proteinExistence type="inferred from homology"/>
<dbReference type="Proteomes" id="UP000430146">
    <property type="component" value="Unassembled WGS sequence"/>
</dbReference>
<evidence type="ECO:0000256" key="1">
    <source>
        <dbReference type="ARBA" id="ARBA00006484"/>
    </source>
</evidence>
<keyword evidence="4" id="KW-1185">Reference proteome</keyword>
<dbReference type="PANTHER" id="PTHR43669">
    <property type="entry name" value="5-KETO-D-GLUCONATE 5-REDUCTASE"/>
    <property type="match status" value="1"/>
</dbReference>
<gene>
    <name evidence="3" type="primary">gdhB_3</name>
    <name evidence="3" type="ORF">AELLOGFF_02135</name>
</gene>
<evidence type="ECO:0000313" key="4">
    <source>
        <dbReference type="Proteomes" id="UP000430146"/>
    </source>
</evidence>
<evidence type="ECO:0000313" key="3">
    <source>
        <dbReference type="EMBL" id="CAA0136739.1"/>
    </source>
</evidence>
<dbReference type="OrthoDB" id="4612658at2"/>
<organism evidence="3 4">
    <name type="scientific">Mycolicibacterium vanbaalenii</name>
    <name type="common">Mycobacterium vanbaalenii</name>
    <dbReference type="NCBI Taxonomy" id="110539"/>
    <lineage>
        <taxon>Bacteria</taxon>
        <taxon>Bacillati</taxon>
        <taxon>Actinomycetota</taxon>
        <taxon>Actinomycetes</taxon>
        <taxon>Mycobacteriales</taxon>
        <taxon>Mycobacteriaceae</taxon>
        <taxon>Mycolicibacterium</taxon>
    </lineage>
</organism>
<dbReference type="Pfam" id="PF00106">
    <property type="entry name" value="adh_short"/>
    <property type="match status" value="1"/>
</dbReference>
<protein>
    <submittedName>
        <fullName evidence="3">Glucose 1-dehydrogenase B</fullName>
        <ecNumber evidence="3">1.1.1.47</ecNumber>
    </submittedName>
</protein>
<accession>A0A5S9RAP4</accession>
<dbReference type="InterPro" id="IPR036291">
    <property type="entry name" value="NAD(P)-bd_dom_sf"/>
</dbReference>
<dbReference type="PANTHER" id="PTHR43669:SF3">
    <property type="entry name" value="ALCOHOL DEHYDROGENASE, PUTATIVE (AFU_ORTHOLOGUE AFUA_3G03445)-RELATED"/>
    <property type="match status" value="1"/>
</dbReference>
<dbReference type="PRINTS" id="PR00081">
    <property type="entry name" value="GDHRDH"/>
</dbReference>
<dbReference type="CDD" id="cd05233">
    <property type="entry name" value="SDR_c"/>
    <property type="match status" value="1"/>
</dbReference>
<keyword evidence="2 3" id="KW-0560">Oxidoreductase</keyword>
<dbReference type="EMBL" id="CACSIP010000067">
    <property type="protein sequence ID" value="CAA0136739.1"/>
    <property type="molecule type" value="Genomic_DNA"/>
</dbReference>
<dbReference type="EC" id="1.1.1.47" evidence="3"/>
<dbReference type="SUPFAM" id="SSF51735">
    <property type="entry name" value="NAD(P)-binding Rossmann-fold domains"/>
    <property type="match status" value="1"/>
</dbReference>
<dbReference type="InterPro" id="IPR002347">
    <property type="entry name" value="SDR_fam"/>
</dbReference>
<sequence>MPPSDERSRISDDPSIRVAVVGASAGLGRCIGIGLAAKGARVAFMARRKDRLENAAKEAGNNAAAVACDVTDESSCQRAFAEVADTFGGLDALVYTTGMGVLAPLADVTAEQWAQLFATNVTGASLVTAAAAPHLAANAGTAVYLSSLSASYSTPWPLLGAYAVSKAALDKLVEAWRIEHPNIGFTRLAVGDSFGGSGDSQTEFNKTWDPAALDTAIRFWMEHGYMQGGLVDADHLAEVVHSVLRCGNSSFIPYLTLAPRPADAVKELRQW</sequence>
<dbReference type="GO" id="GO:0047936">
    <property type="term" value="F:glucose 1-dehydrogenase [NAD(P)+] activity"/>
    <property type="evidence" value="ECO:0007669"/>
    <property type="project" value="UniProtKB-EC"/>
</dbReference>